<comment type="similarity">
    <text evidence="1">Belongs to the SAP18 family.</text>
</comment>
<feature type="region of interest" description="Disordered" evidence="2">
    <location>
        <begin position="216"/>
        <end position="270"/>
    </location>
</feature>
<feature type="compositionally biased region" description="Gly residues" evidence="2">
    <location>
        <begin position="216"/>
        <end position="228"/>
    </location>
</feature>
<protein>
    <recommendedName>
        <fullName evidence="5">Sin3-associated polypeptide Sap18</fullName>
    </recommendedName>
</protein>
<evidence type="ECO:0008006" key="5">
    <source>
        <dbReference type="Google" id="ProtNLM"/>
    </source>
</evidence>
<proteinExistence type="inferred from homology"/>
<organism evidence="3 4">
    <name type="scientific">Trichocladium antarcticum</name>
    <dbReference type="NCBI Taxonomy" id="1450529"/>
    <lineage>
        <taxon>Eukaryota</taxon>
        <taxon>Fungi</taxon>
        <taxon>Dikarya</taxon>
        <taxon>Ascomycota</taxon>
        <taxon>Pezizomycotina</taxon>
        <taxon>Sordariomycetes</taxon>
        <taxon>Sordariomycetidae</taxon>
        <taxon>Sordariales</taxon>
        <taxon>Chaetomiaceae</taxon>
        <taxon>Trichocladium</taxon>
    </lineage>
</organism>
<dbReference type="InterPro" id="IPR042534">
    <property type="entry name" value="SAP18_sf"/>
</dbReference>
<sequence>MSASQPSRAETAPFLVKLFYRTGAFHRTDEFNTPSLPPHLPIHTWRDCTLTELSHYMVEASPPILPDPAIGTRLAFRLIYADTRAAPRMDLPPRFVTKDLGSIVLGEDGPGADDDAAATAAVAASAGNENSNSSGGGDAGTTLADARFMTGDYISCAILPPNELTGEVAPASSARIGRGAGVGEAKGGVGPGPTAPPPTRQMDPYGGPPPFRGRGVRGGHGAGGGYWGGARYPERDEGFGRGGVRMPEGEWRRGDRLPDDEPPESGRWGR</sequence>
<dbReference type="GO" id="GO:0005634">
    <property type="term" value="C:nucleus"/>
    <property type="evidence" value="ECO:0007669"/>
    <property type="project" value="TreeGrafter"/>
</dbReference>
<dbReference type="PANTHER" id="PTHR13082">
    <property type="entry name" value="SAP18"/>
    <property type="match status" value="1"/>
</dbReference>
<accession>A0AAN6ZGE3</accession>
<reference evidence="3" key="2">
    <citation type="submission" date="2023-05" db="EMBL/GenBank/DDBJ databases">
        <authorList>
            <consortium name="Lawrence Berkeley National Laboratory"/>
            <person name="Steindorff A."/>
            <person name="Hensen N."/>
            <person name="Bonometti L."/>
            <person name="Westerberg I."/>
            <person name="Brannstrom I.O."/>
            <person name="Guillou S."/>
            <person name="Cros-Aarteil S."/>
            <person name="Calhoun S."/>
            <person name="Haridas S."/>
            <person name="Kuo A."/>
            <person name="Mondo S."/>
            <person name="Pangilinan J."/>
            <person name="Riley R."/>
            <person name="Labutti K."/>
            <person name="Andreopoulos B."/>
            <person name="Lipzen A."/>
            <person name="Chen C."/>
            <person name="Yanf M."/>
            <person name="Daum C."/>
            <person name="Ng V."/>
            <person name="Clum A."/>
            <person name="Ohm R."/>
            <person name="Martin F."/>
            <person name="Silar P."/>
            <person name="Natvig D."/>
            <person name="Lalanne C."/>
            <person name="Gautier V."/>
            <person name="Ament-Velasquez S.L."/>
            <person name="Kruys A."/>
            <person name="Hutchinson M.I."/>
            <person name="Powell A.J."/>
            <person name="Barry K."/>
            <person name="Miller A.N."/>
            <person name="Grigoriev I.V."/>
            <person name="Debuchy R."/>
            <person name="Gladieux P."/>
            <person name="Thoren M.H."/>
            <person name="Johannesson H."/>
        </authorList>
    </citation>
    <scope>NUCLEOTIDE SEQUENCE</scope>
    <source>
        <strain evidence="3">CBS 123565</strain>
    </source>
</reference>
<dbReference type="PANTHER" id="PTHR13082:SF0">
    <property type="entry name" value="HISTONE DEACETYLASE COMPLEX SUBUNIT SAP18"/>
    <property type="match status" value="1"/>
</dbReference>
<evidence type="ECO:0000313" key="3">
    <source>
        <dbReference type="EMBL" id="KAK4137452.1"/>
    </source>
</evidence>
<dbReference type="InterPro" id="IPR010516">
    <property type="entry name" value="SAP18"/>
</dbReference>
<evidence type="ECO:0000256" key="2">
    <source>
        <dbReference type="SAM" id="MobiDB-lite"/>
    </source>
</evidence>
<feature type="compositionally biased region" description="Gly residues" evidence="2">
    <location>
        <begin position="180"/>
        <end position="191"/>
    </location>
</feature>
<feature type="compositionally biased region" description="Basic and acidic residues" evidence="2">
    <location>
        <begin position="247"/>
        <end position="259"/>
    </location>
</feature>
<keyword evidence="4" id="KW-1185">Reference proteome</keyword>
<dbReference type="EMBL" id="MU853402">
    <property type="protein sequence ID" value="KAK4137452.1"/>
    <property type="molecule type" value="Genomic_DNA"/>
</dbReference>
<gene>
    <name evidence="3" type="ORF">BT67DRAFT_414774</name>
</gene>
<evidence type="ECO:0000313" key="4">
    <source>
        <dbReference type="Proteomes" id="UP001304895"/>
    </source>
</evidence>
<dbReference type="Proteomes" id="UP001304895">
    <property type="component" value="Unassembled WGS sequence"/>
</dbReference>
<feature type="region of interest" description="Disordered" evidence="2">
    <location>
        <begin position="180"/>
        <end position="199"/>
    </location>
</feature>
<reference evidence="3" key="1">
    <citation type="journal article" date="2023" name="Mol. Phylogenet. Evol.">
        <title>Genome-scale phylogeny and comparative genomics of the fungal order Sordariales.</title>
        <authorList>
            <person name="Hensen N."/>
            <person name="Bonometti L."/>
            <person name="Westerberg I."/>
            <person name="Brannstrom I.O."/>
            <person name="Guillou S."/>
            <person name="Cros-Aarteil S."/>
            <person name="Calhoun S."/>
            <person name="Haridas S."/>
            <person name="Kuo A."/>
            <person name="Mondo S."/>
            <person name="Pangilinan J."/>
            <person name="Riley R."/>
            <person name="LaButti K."/>
            <person name="Andreopoulos B."/>
            <person name="Lipzen A."/>
            <person name="Chen C."/>
            <person name="Yan M."/>
            <person name="Daum C."/>
            <person name="Ng V."/>
            <person name="Clum A."/>
            <person name="Steindorff A."/>
            <person name="Ohm R.A."/>
            <person name="Martin F."/>
            <person name="Silar P."/>
            <person name="Natvig D.O."/>
            <person name="Lalanne C."/>
            <person name="Gautier V."/>
            <person name="Ament-Velasquez S.L."/>
            <person name="Kruys A."/>
            <person name="Hutchinson M.I."/>
            <person name="Powell A.J."/>
            <person name="Barry K."/>
            <person name="Miller A.N."/>
            <person name="Grigoriev I.V."/>
            <person name="Debuchy R."/>
            <person name="Gladieux P."/>
            <person name="Hiltunen Thoren M."/>
            <person name="Johannesson H."/>
        </authorList>
    </citation>
    <scope>NUCLEOTIDE SEQUENCE</scope>
    <source>
        <strain evidence="3">CBS 123565</strain>
    </source>
</reference>
<dbReference type="AlphaFoldDB" id="A0AAN6ZGE3"/>
<evidence type="ECO:0000256" key="1">
    <source>
        <dbReference type="ARBA" id="ARBA00009143"/>
    </source>
</evidence>
<name>A0AAN6ZGE3_9PEZI</name>
<comment type="caution">
    <text evidence="3">The sequence shown here is derived from an EMBL/GenBank/DDBJ whole genome shotgun (WGS) entry which is preliminary data.</text>
</comment>
<dbReference type="Gene3D" id="3.10.20.550">
    <property type="entry name" value="ASAP complex, SAP18 subunit"/>
    <property type="match status" value="1"/>
</dbReference>
<dbReference type="Pfam" id="PF06487">
    <property type="entry name" value="SAP18"/>
    <property type="match status" value="1"/>
</dbReference>